<accession>A0ABU5ZYR3</accession>
<name>A0ABU5ZYR3_9FLAO</name>
<comment type="caution">
    <text evidence="1">The sequence shown here is derived from an EMBL/GenBank/DDBJ whole genome shotgun (WGS) entry which is preliminary data.</text>
</comment>
<dbReference type="Proteomes" id="UP001327027">
    <property type="component" value="Unassembled WGS sequence"/>
</dbReference>
<dbReference type="EMBL" id="JAYKLX010000007">
    <property type="protein sequence ID" value="MEB3347037.1"/>
    <property type="molecule type" value="Genomic_DNA"/>
</dbReference>
<evidence type="ECO:0000313" key="1">
    <source>
        <dbReference type="EMBL" id="MEB3347037.1"/>
    </source>
</evidence>
<evidence type="ECO:0000313" key="2">
    <source>
        <dbReference type="Proteomes" id="UP001327027"/>
    </source>
</evidence>
<keyword evidence="2" id="KW-1185">Reference proteome</keyword>
<sequence>MYLRFVGEPFEEKWLGEETELKRKEYHKNFLSKLGLKKRNYEFGYIRCSMNKLNQIED</sequence>
<gene>
    <name evidence="1" type="ORF">U6A24_16310</name>
</gene>
<dbReference type="RefSeq" id="WP_324181058.1">
    <property type="nucleotide sequence ID" value="NZ_BAABAW010000020.1"/>
</dbReference>
<organism evidence="1 2">
    <name type="scientific">Aquimarina gracilis</name>
    <dbReference type="NCBI Taxonomy" id="874422"/>
    <lineage>
        <taxon>Bacteria</taxon>
        <taxon>Pseudomonadati</taxon>
        <taxon>Bacteroidota</taxon>
        <taxon>Flavobacteriia</taxon>
        <taxon>Flavobacteriales</taxon>
        <taxon>Flavobacteriaceae</taxon>
        <taxon>Aquimarina</taxon>
    </lineage>
</organism>
<protein>
    <submittedName>
        <fullName evidence="1">Uncharacterized protein</fullName>
    </submittedName>
</protein>
<reference evidence="1 2" key="1">
    <citation type="journal article" date="2013" name="Int. J. Syst. Evol. Microbiol.">
        <title>Aquimarina gracilis sp. nov., isolated from the gut microflora of a mussel, Mytilus coruscus, and emended description of Aquimarina spongiae.</title>
        <authorList>
            <person name="Park S.C."/>
            <person name="Choe H.N."/>
            <person name="Baik K.S."/>
            <person name="Seong C.N."/>
        </authorList>
    </citation>
    <scope>NUCLEOTIDE SEQUENCE [LARGE SCALE GENOMIC DNA]</scope>
    <source>
        <strain evidence="1 2">PSC32</strain>
    </source>
</reference>
<proteinExistence type="predicted"/>